<dbReference type="SUPFAM" id="SSF56784">
    <property type="entry name" value="HAD-like"/>
    <property type="match status" value="1"/>
</dbReference>
<dbReference type="GO" id="GO:0006281">
    <property type="term" value="P:DNA repair"/>
    <property type="evidence" value="ECO:0007669"/>
    <property type="project" value="TreeGrafter"/>
</dbReference>
<organism evidence="1 2">
    <name type="scientific">Saccharopolyspora dendranthemae</name>
    <dbReference type="NCBI Taxonomy" id="1181886"/>
    <lineage>
        <taxon>Bacteria</taxon>
        <taxon>Bacillati</taxon>
        <taxon>Actinomycetota</taxon>
        <taxon>Actinomycetes</taxon>
        <taxon>Pseudonocardiales</taxon>
        <taxon>Pseudonocardiaceae</taxon>
        <taxon>Saccharopolyspora</taxon>
    </lineage>
</organism>
<comment type="caution">
    <text evidence="1">The sequence shown here is derived from an EMBL/GenBank/DDBJ whole genome shotgun (WGS) entry which is preliminary data.</text>
</comment>
<dbReference type="Pfam" id="PF00702">
    <property type="entry name" value="Hydrolase"/>
    <property type="match status" value="1"/>
</dbReference>
<dbReference type="NCBIfam" id="TIGR01662">
    <property type="entry name" value="HAD-SF-IIIA"/>
    <property type="match status" value="1"/>
</dbReference>
<sequence>MSRPAEILARSQVVLLDFDGPVCAVFGGLSDHDVAVELRALFPEALPESVEQSRDPFDLLEYAVQFGDLADQVEQRLRELEVRAVSLAPATPGTVEVLRSLHSQGKRVMIVSNNSEAAVRAYLHANGLEHFIDGVSARASSEVAQLKPSPFLLREAMRATEAEAAACVMIGDSATDIEAAHAAGTSVVAYANKPGKRDRFAPYEPTAIIEHMTDLLEDR</sequence>
<dbReference type="RefSeq" id="WP_145740271.1">
    <property type="nucleotide sequence ID" value="NZ_VIWX01000003.1"/>
</dbReference>
<dbReference type="InterPro" id="IPR023214">
    <property type="entry name" value="HAD_sf"/>
</dbReference>
<dbReference type="PANTHER" id="PTHR43434">
    <property type="entry name" value="PHOSPHOGLYCOLATE PHOSPHATASE"/>
    <property type="match status" value="1"/>
</dbReference>
<accession>A0A561U4W7</accession>
<proteinExistence type="predicted"/>
<dbReference type="PANTHER" id="PTHR43434:SF1">
    <property type="entry name" value="PHOSPHOGLYCOLATE PHOSPHATASE"/>
    <property type="match status" value="1"/>
</dbReference>
<gene>
    <name evidence="1" type="ORF">FHU35_1398</name>
</gene>
<dbReference type="InterPro" id="IPR006439">
    <property type="entry name" value="HAD-SF_hydro_IA"/>
</dbReference>
<protein>
    <submittedName>
        <fullName evidence="1">HAD superfamily hydrolase (TIGR01509 family)/HAD superfamily hydrolase (TIGR01549 family)</fullName>
    </submittedName>
</protein>
<dbReference type="NCBIfam" id="TIGR01549">
    <property type="entry name" value="HAD-SF-IA-v1"/>
    <property type="match status" value="1"/>
</dbReference>
<dbReference type="OrthoDB" id="4547358at2"/>
<keyword evidence="2" id="KW-1185">Reference proteome</keyword>
<dbReference type="EMBL" id="VIWX01000003">
    <property type="protein sequence ID" value="TWF94394.1"/>
    <property type="molecule type" value="Genomic_DNA"/>
</dbReference>
<keyword evidence="1" id="KW-0378">Hydrolase</keyword>
<dbReference type="InterPro" id="IPR050155">
    <property type="entry name" value="HAD-like_hydrolase_sf"/>
</dbReference>
<dbReference type="GO" id="GO:0005829">
    <property type="term" value="C:cytosol"/>
    <property type="evidence" value="ECO:0007669"/>
    <property type="project" value="TreeGrafter"/>
</dbReference>
<evidence type="ECO:0000313" key="2">
    <source>
        <dbReference type="Proteomes" id="UP000316184"/>
    </source>
</evidence>
<dbReference type="GO" id="GO:0008967">
    <property type="term" value="F:phosphoglycolate phosphatase activity"/>
    <property type="evidence" value="ECO:0007669"/>
    <property type="project" value="TreeGrafter"/>
</dbReference>
<dbReference type="Proteomes" id="UP000316184">
    <property type="component" value="Unassembled WGS sequence"/>
</dbReference>
<reference evidence="1 2" key="1">
    <citation type="submission" date="2019-06" db="EMBL/GenBank/DDBJ databases">
        <title>Sequencing the genomes of 1000 actinobacteria strains.</title>
        <authorList>
            <person name="Klenk H.-P."/>
        </authorList>
    </citation>
    <scope>NUCLEOTIDE SEQUENCE [LARGE SCALE GENOMIC DNA]</scope>
    <source>
        <strain evidence="1 2">DSM 46699</strain>
    </source>
</reference>
<evidence type="ECO:0000313" key="1">
    <source>
        <dbReference type="EMBL" id="TWF94394.1"/>
    </source>
</evidence>
<dbReference type="NCBIfam" id="TIGR01509">
    <property type="entry name" value="HAD-SF-IA-v3"/>
    <property type="match status" value="1"/>
</dbReference>
<dbReference type="AlphaFoldDB" id="A0A561U4W7"/>
<dbReference type="InterPro" id="IPR036412">
    <property type="entry name" value="HAD-like_sf"/>
</dbReference>
<dbReference type="Gene3D" id="3.40.50.1000">
    <property type="entry name" value="HAD superfamily/HAD-like"/>
    <property type="match status" value="1"/>
</dbReference>
<name>A0A561U4W7_9PSEU</name>
<dbReference type="InterPro" id="IPR006549">
    <property type="entry name" value="HAD-SF_hydro_IIIA"/>
</dbReference>